<dbReference type="InterPro" id="IPR021561">
    <property type="entry name" value="AbiEi_3"/>
</dbReference>
<comment type="caution">
    <text evidence="2">The sequence shown here is derived from an EMBL/GenBank/DDBJ whole genome shotgun (WGS) entry which is preliminary data.</text>
</comment>
<protein>
    <submittedName>
        <fullName evidence="2">Transcriptional regulator with AbiEi antitoxin domain of type IV toxin-antitoxin system</fullName>
    </submittedName>
</protein>
<evidence type="ECO:0000259" key="1">
    <source>
        <dbReference type="Pfam" id="PF17194"/>
    </source>
</evidence>
<dbReference type="Pfam" id="PF11459">
    <property type="entry name" value="AbiEi_3"/>
    <property type="match status" value="1"/>
</dbReference>
<organism evidence="2 3">
    <name type="scientific">Marinilabilia salmonicolor</name>
    <dbReference type="NCBI Taxonomy" id="989"/>
    <lineage>
        <taxon>Bacteria</taxon>
        <taxon>Pseudomonadati</taxon>
        <taxon>Bacteroidota</taxon>
        <taxon>Bacteroidia</taxon>
        <taxon>Marinilabiliales</taxon>
        <taxon>Marinilabiliaceae</taxon>
        <taxon>Marinilabilia</taxon>
    </lineage>
</organism>
<dbReference type="Pfam" id="PF17194">
    <property type="entry name" value="AbiEi_3_N"/>
    <property type="match status" value="1"/>
</dbReference>
<dbReference type="Proteomes" id="UP000252733">
    <property type="component" value="Unassembled WGS sequence"/>
</dbReference>
<feature type="domain" description="Transcriptional regulator AbiEi antitoxin N-terminal" evidence="1">
    <location>
        <begin position="6"/>
        <end position="97"/>
    </location>
</feature>
<gene>
    <name evidence="2" type="ORF">DFO77_1453</name>
</gene>
<dbReference type="RefSeq" id="WP_114438149.1">
    <property type="nucleotide sequence ID" value="NZ_QPIZ01000045.1"/>
</dbReference>
<dbReference type="EMBL" id="QPIZ01000045">
    <property type="protein sequence ID" value="RCW24657.1"/>
    <property type="molecule type" value="Genomic_DNA"/>
</dbReference>
<reference evidence="2 3" key="1">
    <citation type="submission" date="2018-07" db="EMBL/GenBank/DDBJ databases">
        <title>Freshwater and sediment microbial communities from various areas in North America, analyzing microbe dynamics in response to fracking.</title>
        <authorList>
            <person name="Lamendella R."/>
        </authorList>
    </citation>
    <scope>NUCLEOTIDE SEQUENCE [LARGE SCALE GENOMIC DNA]</scope>
    <source>
        <strain evidence="2 3">160A</strain>
    </source>
</reference>
<keyword evidence="3" id="KW-1185">Reference proteome</keyword>
<dbReference type="AlphaFoldDB" id="A0A368UNW0"/>
<name>A0A368UNW0_9BACT</name>
<evidence type="ECO:0000313" key="3">
    <source>
        <dbReference type="Proteomes" id="UP000252733"/>
    </source>
</evidence>
<dbReference type="InterPro" id="IPR033455">
    <property type="entry name" value="AbiEi_3_N"/>
</dbReference>
<accession>A0A368UNW0</accession>
<sequence length="255" mass="29088">MTTDKDTKLRRLFKVLHQGNVVTIPLLDSLGISDNLRKYYLESGWLKALGRGAYKKPGDKVEWQGALNALQKQTGINVHVGGLSALEEHGYSHYFRLSKARLYLFSPRQSTLPKWFINVDWGVELFHKTTSFLPDNTGIKEMEIKGISVAVSSPERAIMECLHLAPQNTDLVECFQVFEGLVNLKPRLVTELLSKCTSIKVKRLFLYMAEKANHQWFQFIKTDKVDLGNGKRMITEKGVYNARYLISIPKELAEL</sequence>
<evidence type="ECO:0000313" key="2">
    <source>
        <dbReference type="EMBL" id="RCW24657.1"/>
    </source>
</evidence>
<proteinExistence type="predicted"/>